<dbReference type="Pfam" id="PF10294">
    <property type="entry name" value="Methyltransf_16"/>
    <property type="match status" value="1"/>
</dbReference>
<dbReference type="AlphaFoldDB" id="A0A8H4IG62"/>
<organism evidence="2 3">
    <name type="scientific">Aspergillus fumigatus</name>
    <name type="common">Neosartorya fumigata</name>
    <dbReference type="NCBI Taxonomy" id="746128"/>
    <lineage>
        <taxon>Eukaryota</taxon>
        <taxon>Fungi</taxon>
        <taxon>Dikarya</taxon>
        <taxon>Ascomycota</taxon>
        <taxon>Pezizomycotina</taxon>
        <taxon>Eurotiomycetes</taxon>
        <taxon>Eurotiomycetidae</taxon>
        <taxon>Eurotiales</taxon>
        <taxon>Aspergillaceae</taxon>
        <taxon>Aspergillus</taxon>
        <taxon>Aspergillus subgen. Fumigati</taxon>
    </lineage>
</organism>
<name>A0A8H4IG62_ASPFM</name>
<dbReference type="EMBL" id="JAIBSC010000053">
    <property type="protein sequence ID" value="KAH1903221.1"/>
    <property type="molecule type" value="Genomic_DNA"/>
</dbReference>
<feature type="compositionally biased region" description="Low complexity" evidence="1">
    <location>
        <begin position="153"/>
        <end position="162"/>
    </location>
</feature>
<dbReference type="InterPro" id="IPR019410">
    <property type="entry name" value="Methyltransf_16"/>
</dbReference>
<accession>A0A8H4IG62</accession>
<evidence type="ECO:0000313" key="2">
    <source>
        <dbReference type="EMBL" id="KAH1903221.1"/>
    </source>
</evidence>
<dbReference type="GO" id="GO:0032991">
    <property type="term" value="C:protein-containing complex"/>
    <property type="evidence" value="ECO:0007669"/>
    <property type="project" value="TreeGrafter"/>
</dbReference>
<evidence type="ECO:0000256" key="1">
    <source>
        <dbReference type="SAM" id="MobiDB-lite"/>
    </source>
</evidence>
<comment type="caution">
    <text evidence="2">The sequence shown here is derived from an EMBL/GenBank/DDBJ whole genome shotgun (WGS) entry which is preliminary data.</text>
</comment>
<sequence length="327" mass="35906">MDQTEVLNNFLSSVGEEVEDAEEESFLLFSRDIPSANLGFVDSRAPTVDVTIHGQDYSISQSPTLLSSSRAGGTTGAVLWKITPAFAEWIADSPSNPLWKHSLLTSSSTVVELGCGISGLIALALGPSIRHYVATDQEYVHRLFRENIENNSAATPTTTKAQTKGKSKKRATGHQKPPRKQDEQGSSNITFAALDWELDVPASLKDSIGLKGDDDHDCDDEEGDDKGFDLLLSCDCIYNEALVAPFVRTCADFCRLRPVHAAGRRASWPPTICIIAQQQRSPDVFEAWLRETLRVFRVWRLSDEALGEGLRSGTGYVVHLLLLRDAT</sequence>
<dbReference type="PANTHER" id="PTHR14614">
    <property type="entry name" value="HEPATOCELLULAR CARCINOMA-ASSOCIATED ANTIGEN"/>
    <property type="match status" value="1"/>
</dbReference>
<dbReference type="Gene3D" id="3.40.50.150">
    <property type="entry name" value="Vaccinia Virus protein VP39"/>
    <property type="match status" value="1"/>
</dbReference>
<proteinExistence type="predicted"/>
<dbReference type="InterPro" id="IPR029063">
    <property type="entry name" value="SAM-dependent_MTases_sf"/>
</dbReference>
<dbReference type="SUPFAM" id="SSF53335">
    <property type="entry name" value="S-adenosyl-L-methionine-dependent methyltransferases"/>
    <property type="match status" value="1"/>
</dbReference>
<gene>
    <name evidence="2" type="ORF">KXV57_007001</name>
</gene>
<evidence type="ECO:0008006" key="4">
    <source>
        <dbReference type="Google" id="ProtNLM"/>
    </source>
</evidence>
<dbReference type="OMA" id="ACDTIYN"/>
<evidence type="ECO:0000313" key="3">
    <source>
        <dbReference type="Proteomes" id="UP000813423"/>
    </source>
</evidence>
<dbReference type="GO" id="GO:0008757">
    <property type="term" value="F:S-adenosylmethionine-dependent methyltransferase activity"/>
    <property type="evidence" value="ECO:0007669"/>
    <property type="project" value="UniProtKB-ARBA"/>
</dbReference>
<dbReference type="GO" id="GO:0005829">
    <property type="term" value="C:cytosol"/>
    <property type="evidence" value="ECO:0007669"/>
    <property type="project" value="TreeGrafter"/>
</dbReference>
<dbReference type="PANTHER" id="PTHR14614:SF109">
    <property type="entry name" value="RIBOSOMAL LYSINE N-METHYLTRANSFERASE 5"/>
    <property type="match status" value="1"/>
</dbReference>
<reference evidence="2" key="1">
    <citation type="submission" date="2021-08" db="EMBL/GenBank/DDBJ databases">
        <title>Global Aspergillus fumigatus from environmental and clinical sources.</title>
        <authorList>
            <person name="Barber A."/>
            <person name="Sae-Ong T."/>
        </authorList>
    </citation>
    <scope>NUCLEOTIDE SEQUENCE</scope>
    <source>
        <strain evidence="2">NRZ-2016-071</strain>
    </source>
</reference>
<feature type="region of interest" description="Disordered" evidence="1">
    <location>
        <begin position="151"/>
        <end position="186"/>
    </location>
</feature>
<feature type="compositionally biased region" description="Basic residues" evidence="1">
    <location>
        <begin position="163"/>
        <end position="178"/>
    </location>
</feature>
<protein>
    <recommendedName>
        <fullName evidence="4">Diaminohydroxyphosphoribosylamino-pyrimidine deaminase</fullName>
    </recommendedName>
</protein>
<dbReference type="Proteomes" id="UP000813423">
    <property type="component" value="Unassembled WGS sequence"/>
</dbReference>